<feature type="domain" description="NF-X1-type" evidence="6">
    <location>
        <begin position="1408"/>
        <end position="1430"/>
    </location>
</feature>
<dbReference type="PANTHER" id="PTHR10887">
    <property type="entry name" value="DNA2/NAM7 HELICASE FAMILY"/>
    <property type="match status" value="1"/>
</dbReference>
<keyword evidence="3" id="KW-0863">Zinc-finger</keyword>
<feature type="compositionally biased region" description="Polar residues" evidence="5">
    <location>
        <begin position="223"/>
        <end position="233"/>
    </location>
</feature>
<dbReference type="Gene3D" id="3.40.50.300">
    <property type="entry name" value="P-loop containing nucleotide triphosphate hydrolases"/>
    <property type="match status" value="3"/>
</dbReference>
<dbReference type="CDD" id="cd18808">
    <property type="entry name" value="SF1_C_Upf1"/>
    <property type="match status" value="1"/>
</dbReference>
<dbReference type="EMBL" id="JACKWZ010000377">
    <property type="protein sequence ID" value="KAF9408541.1"/>
    <property type="molecule type" value="Genomic_DNA"/>
</dbReference>
<feature type="domain" description="NF-X1-type" evidence="6">
    <location>
        <begin position="1861"/>
        <end position="1879"/>
    </location>
</feature>
<name>A0A835KZM5_SPOEX</name>
<organism evidence="7 8">
    <name type="scientific">Spodoptera exigua</name>
    <name type="common">Beet armyworm</name>
    <name type="synonym">Noctua fulgens</name>
    <dbReference type="NCBI Taxonomy" id="7107"/>
    <lineage>
        <taxon>Eukaryota</taxon>
        <taxon>Metazoa</taxon>
        <taxon>Ecdysozoa</taxon>
        <taxon>Arthropoda</taxon>
        <taxon>Hexapoda</taxon>
        <taxon>Insecta</taxon>
        <taxon>Pterygota</taxon>
        <taxon>Neoptera</taxon>
        <taxon>Endopterygota</taxon>
        <taxon>Lepidoptera</taxon>
        <taxon>Glossata</taxon>
        <taxon>Ditrysia</taxon>
        <taxon>Noctuoidea</taxon>
        <taxon>Noctuidae</taxon>
        <taxon>Amphipyrinae</taxon>
        <taxon>Spodoptera</taxon>
    </lineage>
</organism>
<keyword evidence="1" id="KW-0479">Metal-binding</keyword>
<feature type="domain" description="NF-X1-type" evidence="6">
    <location>
        <begin position="1460"/>
        <end position="1481"/>
    </location>
</feature>
<dbReference type="InterPro" id="IPR057373">
    <property type="entry name" value="ZNFX1"/>
</dbReference>
<dbReference type="GO" id="GO:0008270">
    <property type="term" value="F:zinc ion binding"/>
    <property type="evidence" value="ECO:0007669"/>
    <property type="project" value="UniProtKB-KW"/>
</dbReference>
<dbReference type="InterPro" id="IPR027417">
    <property type="entry name" value="P-loop_NTPase"/>
</dbReference>
<dbReference type="SMART" id="SM00438">
    <property type="entry name" value="ZnF_NFX"/>
    <property type="match status" value="8"/>
</dbReference>
<dbReference type="GO" id="GO:0031380">
    <property type="term" value="C:nuclear RNA-directed RNA polymerase complex"/>
    <property type="evidence" value="ECO:0007669"/>
    <property type="project" value="TreeGrafter"/>
</dbReference>
<evidence type="ECO:0000313" key="8">
    <source>
        <dbReference type="Proteomes" id="UP000648187"/>
    </source>
</evidence>
<dbReference type="InterPro" id="IPR000967">
    <property type="entry name" value="Znf_NFX1"/>
</dbReference>
<dbReference type="Pfam" id="PF13086">
    <property type="entry name" value="AAA_11"/>
    <property type="match status" value="2"/>
</dbReference>
<dbReference type="Pfam" id="PF13087">
    <property type="entry name" value="AAA_12"/>
    <property type="match status" value="1"/>
</dbReference>
<evidence type="ECO:0000313" key="7">
    <source>
        <dbReference type="EMBL" id="KAF9408541.1"/>
    </source>
</evidence>
<evidence type="ECO:0000256" key="3">
    <source>
        <dbReference type="ARBA" id="ARBA00022771"/>
    </source>
</evidence>
<feature type="domain" description="NF-X1-type" evidence="6">
    <location>
        <begin position="1433"/>
        <end position="1452"/>
    </location>
</feature>
<comment type="caution">
    <text evidence="7">The sequence shown here is derived from an EMBL/GenBank/DDBJ whole genome shotgun (WGS) entry which is preliminary data.</text>
</comment>
<feature type="domain" description="NF-X1-type" evidence="6">
    <location>
        <begin position="1785"/>
        <end position="1802"/>
    </location>
</feature>
<keyword evidence="8" id="KW-1185">Reference proteome</keyword>
<evidence type="ECO:0000256" key="5">
    <source>
        <dbReference type="SAM" id="MobiDB-lite"/>
    </source>
</evidence>
<keyword evidence="2" id="KW-0677">Repeat</keyword>
<dbReference type="PANTHER" id="PTHR10887:SF341">
    <property type="entry name" value="NFX1-TYPE ZINC FINGER-CONTAINING PROTEIN 1"/>
    <property type="match status" value="1"/>
</dbReference>
<feature type="domain" description="NF-X1-type" evidence="6">
    <location>
        <begin position="1612"/>
        <end position="1629"/>
    </location>
</feature>
<keyword evidence="4" id="KW-0862">Zinc</keyword>
<dbReference type="InterPro" id="IPR047187">
    <property type="entry name" value="SF1_C_Upf1"/>
</dbReference>
<feature type="region of interest" description="Disordered" evidence="5">
    <location>
        <begin position="223"/>
        <end position="309"/>
    </location>
</feature>
<evidence type="ECO:0000256" key="1">
    <source>
        <dbReference type="ARBA" id="ARBA00022723"/>
    </source>
</evidence>
<reference evidence="7" key="1">
    <citation type="submission" date="2020-08" db="EMBL/GenBank/DDBJ databases">
        <title>Spodoptera exigua strain:BAW_Kor-Di-RS1 Genome sequencing and assembly.</title>
        <authorList>
            <person name="Kim J."/>
            <person name="Nam H.Y."/>
            <person name="Kwon M."/>
            <person name="Choi J.H."/>
            <person name="Cho S.R."/>
            <person name="Kim G.-H."/>
        </authorList>
    </citation>
    <scope>NUCLEOTIDE SEQUENCE</scope>
    <source>
        <strain evidence="7">BAW_Kor-Di-RS1</strain>
        <tissue evidence="7">Whole-body</tissue>
    </source>
</reference>
<feature type="compositionally biased region" description="Polar residues" evidence="5">
    <location>
        <begin position="251"/>
        <end position="299"/>
    </location>
</feature>
<dbReference type="GO" id="GO:0031048">
    <property type="term" value="P:regulatory ncRNA-mediated heterochromatin formation"/>
    <property type="evidence" value="ECO:0007669"/>
    <property type="project" value="TreeGrafter"/>
</dbReference>
<proteinExistence type="predicted"/>
<feature type="domain" description="NF-X1-type" evidence="6">
    <location>
        <begin position="1665"/>
        <end position="1684"/>
    </location>
</feature>
<dbReference type="SUPFAM" id="SSF52540">
    <property type="entry name" value="P-loop containing nucleoside triphosphate hydrolases"/>
    <property type="match status" value="1"/>
</dbReference>
<dbReference type="InterPro" id="IPR045055">
    <property type="entry name" value="DNA2/NAM7-like"/>
</dbReference>
<dbReference type="GO" id="GO:0004386">
    <property type="term" value="F:helicase activity"/>
    <property type="evidence" value="ECO:0007669"/>
    <property type="project" value="InterPro"/>
</dbReference>
<sequence>MEHGHAQIWTTWELSIDLKRKRNYRYLFGEYGWWRSTSVWCESEERLNSHRQYDCAHICTELPNGEYSKKDWFGKPTSNNKIKFDKFVKKLEMPFVIYADFEAFLNPIESCSNDPSQPSSFGYYIKCSYDNRLSKYETYSGSNCAQVFMNRLCEDVKTIVKKNSFQNAPFHYQMKIKLKFQIQTYVIFVKLSHYDAHFIVHALNFDDDKVEVIPQNKERYISFSKQLTINNQPKRGPSQRPRRNSQRNSKNHNQNIRRSTFSISELSWPTGNRQNQPIYQHNSHRVQQTNANPQGQKNHGQMKRDHSSNRLRLQHHDLQQEPDLRTFVKKDRLRDNNPRSGRATQKKRTMGFIGLQKIAESEEKDVLQKINEHREDFFCIVNAPIEKHDVFVLVVEILSKATQSPFVELKSKLMLDVFNTVFINHLRYYLVDLPYDENKSSNNLYWRNQIQFWKNLLTFCSDIVDTSPAIAINRCKGLIAVMKTCLESLHDNHGLVLSEDCTIKFNEIRQKMTSYENRYQSALTGKKEENTCQDLQPPDDFRNLSLVPTVEDLFGSHPFLRPNIVEGRYEDVKHYLDVQFRLLREDCFGPVRDGINPNKTKYDHIRLFHNTRFLCPYVDNLRVGSLIQMDMKRYKHLRKINWKNSKRFLFGSLVLFTKDNFNTFLAATILHRDADLLSSGKLPVSIVDVNLDDSVYNGEMYTMIESEVYFECYYHVMKSLQECSFPQHLPMQKYIVEVSFVIPYEEISPVSRSNENNIEIVTNEESDKQITKKTFDVLQPNTWPTMEELNLNESQYEAYRLALTQEFAVIQGPPGTGKTFIGLKVAKTLLNNIQADGQCLMLVICYTNHALDQFLEAISHVTKSLVRIGGQSRNKAIDQFNLATLRRTSFSPSAFPSHKYFIEQRNQVRRSMIELQSALKTVDVMNNGLLSYNYLLGDIPALQVLDAYYKGQGMELEDPLEFWLFEPVLTFNPDYYRNLEDCLLDYKTSVDTEEELDNRRERLDFDDENLGSDLCEQEEASFLLSNAKSKIKNLVSNYYSTQNVHERNLIVNTILNLDARINLFNEMVTNRDRDVVIHINDRTIFSRITVQNRWCLYFTWTRPKVIEIKEKVVNLQAALSPALAAYEEARMMMDVQLLKTRRIKVVGMTTSGGARMRKLLKTIAPKIVIVEEAAEVLEQHIITSLTKYCQHLILIGDHQQLRPSASHVKLAKRYNIEVSLFERMITNGMHSRRLNVQHRMRPEIAALISPHIYKDLTNHPSVETFKNVPGLEKNVYFFTHDYREQVSNEGNSRENRKEGDMALALANYLMNQGFSSEDITILAAYSGQKFYMKKERQKYASLSRVKIIVVDNYQGEESRIIILSLVRNNPDNQIGFLGIENRVSTLEDFEKLPPEGGCYEKCNFIYPCGHKCQFYCHGYDRQHVETKCTMKVCEVGHVCPLKCSQECAPCKILVMKTLPCGHEMRVLCHRDPEDPLNRCLTQIDVVLPDCQHKAKIDCYKDISKVKCMEPCKYRLEKCGHVCGRKCHVIDDPKHETYVCKKPCARAKEGCTAKLMGDRGLHQCQKKCYETCDGCTVTVNKKRSTCKHAEVVPCNVDIDKSPCPKKCARTMTCGHHCLKICFEECGDCNQMVWKEIPDCRHKVKVRCTISVSRDVCTETCNRVLSCGHPCTDRCAVPCDITKCTAITATEVPSPCGHNVKLPQLRALPARRPARALRAALPPGQHLRSHVTHAISTTHTHITSAGYKFRRGALHAALPPGQHLRTHQAISSVAAPCTQRCHQDNICGHTCQEPCNQICPPCKMPCEVKCAHSMCMKLCSEPCTPCEVEACGRRCVHGRCTRRCGEECERAACLERCPLRLPCGHMCRGLCGEPCPDICQICRPEQFPTDFLGDSYGDNDKFILLEDCGHVLEIDDMDSLMLGDQENIKIRTCPFCRKPIINTKRYKDIVNKRFKEDINPIKLRVYGRNEIISAKITELHGKMEKYKKHTFDTKELNTTFESLKKLVKNQEKVSLVQVEMECIFLNIFELIVDCWQRHLKQTTTFKEEMNEYMNILLNAISIKPSKPPKMPVKISEQQQKDIGNEIKRMNAITHFSKLWDASQHLKNEPEVKQQIELTKSIVFSIFVFSEDDAIASLKKLQDIVNVRLEITKYERKLISLFAALLNCRTLWTDETVWTAKDEIDSSQHFISVCHIIFSSPLMQ</sequence>
<dbReference type="InterPro" id="IPR041677">
    <property type="entry name" value="DNA2/NAM7_AAA_11"/>
</dbReference>
<gene>
    <name evidence="7" type="ORF">HW555_011809</name>
</gene>
<evidence type="ECO:0000256" key="2">
    <source>
        <dbReference type="ARBA" id="ARBA00022737"/>
    </source>
</evidence>
<evidence type="ECO:0000256" key="4">
    <source>
        <dbReference type="ARBA" id="ARBA00022833"/>
    </source>
</evidence>
<evidence type="ECO:0000259" key="6">
    <source>
        <dbReference type="SMART" id="SM00438"/>
    </source>
</evidence>
<dbReference type="Proteomes" id="UP000648187">
    <property type="component" value="Unassembled WGS sequence"/>
</dbReference>
<dbReference type="InterPro" id="IPR041679">
    <property type="entry name" value="DNA2/NAM7-like_C"/>
</dbReference>
<accession>A0A835KZM5</accession>
<dbReference type="Pfam" id="PF25396">
    <property type="entry name" value="ZNFX1"/>
    <property type="match status" value="1"/>
</dbReference>
<protein>
    <recommendedName>
        <fullName evidence="6">NF-X1-type domain-containing protein</fullName>
    </recommendedName>
</protein>
<feature type="domain" description="NF-X1-type" evidence="6">
    <location>
        <begin position="1518"/>
        <end position="1541"/>
    </location>
</feature>